<dbReference type="SMART" id="SM01163">
    <property type="entry name" value="DUF1785"/>
    <property type="match status" value="1"/>
</dbReference>
<evidence type="ECO:0008006" key="6">
    <source>
        <dbReference type="Google" id="ProtNLM"/>
    </source>
</evidence>
<dbReference type="Pfam" id="PF08699">
    <property type="entry name" value="ArgoL1"/>
    <property type="match status" value="1"/>
</dbReference>
<dbReference type="SMART" id="SM00949">
    <property type="entry name" value="PAZ"/>
    <property type="match status" value="1"/>
</dbReference>
<dbReference type="InterPro" id="IPR045246">
    <property type="entry name" value="Piwi_ago-like"/>
</dbReference>
<reference evidence="4" key="1">
    <citation type="journal article" date="2020" name="Fungal Divers.">
        <title>Resolving the Mortierellaceae phylogeny through synthesis of multi-gene phylogenetics and phylogenomics.</title>
        <authorList>
            <person name="Vandepol N."/>
            <person name="Liber J."/>
            <person name="Desiro A."/>
            <person name="Na H."/>
            <person name="Kennedy M."/>
            <person name="Barry K."/>
            <person name="Grigoriev I.V."/>
            <person name="Miller A.N."/>
            <person name="O'Donnell K."/>
            <person name="Stajich J.E."/>
            <person name="Bonito G."/>
        </authorList>
    </citation>
    <scope>NUCLEOTIDE SEQUENCE</scope>
    <source>
        <strain evidence="4">KOD948</strain>
    </source>
</reference>
<dbReference type="CDD" id="cd04657">
    <property type="entry name" value="Piwi_ago-like"/>
    <property type="match status" value="1"/>
</dbReference>
<dbReference type="InterPro" id="IPR003100">
    <property type="entry name" value="PAZ_dom"/>
</dbReference>
<evidence type="ECO:0000259" key="3">
    <source>
        <dbReference type="PROSITE" id="PS50822"/>
    </source>
</evidence>
<dbReference type="EMBL" id="JAAAJA010000500">
    <property type="protein sequence ID" value="KAG0252761.1"/>
    <property type="molecule type" value="Genomic_DNA"/>
</dbReference>
<sequence length="785" mass="88402">MESSPDFMTSGVKVAFDGRCNAFAPAQLKFVGENGYAVDIEYQDAGGPPKKPDAKKNIFRLKMILVATIDLGELHQFLHRKGPFTSNCATAIQALNVALTHKPFSEKVSVGRSIYIPDGARDLGGGLEKWNGIFQSIRPGQGRCYVNIDTTATAFIKGGQAVGVFEQILKTRLHRDHPLRDNERSMIERVLKGTFFTVTHRGVNQRKFKLERISDAGADRTYFDMVTNDGRTKSLSVREYYKEAYGTPLNYPSLPCFGVRHKENTSFFPAEMCYIVPGQHYKKKLNEEQVATMIKETAVKPDQRARNIQGHLRVLDFANNAHVKAFGINIAPEMSVVPARILPSPIIEYQGGYQTQPQQGTWQPNRHQIGSRLSSWAVLVFENEHRARRDRIENFVRMLVQVLRSSGVDVTCARPPIVYGQVHGNFKPDIDHARRAAKKECDKDIELLLVILPGKGQLYGAIKAYCEIGGDGLMTQCLLWNKVSKANDQYCRLLGLKINTKLGGTVSTLARGTMPVMDKGRTLILGADVTHPSPGEGDKPSIASVVASWDDHGYKYVGRCQMQNSQVEVIEHFQRLVVELIRTYKQLTKHHPQRIIVYRDGVSEGQFPEIQRTEIPMIQAACRSLDPKYLPPITFIVVKKRHHARFFPNPNSNSPRDRSGNCVAGTVIDTTITHPTEFDFYLQSHAGLQGTSRSTLYHVLVDQNKFTSDALQKLTYNLCHLYSRCPRTLSIVPAVQYAHMLAFRARYYSDFGYGSDRGRGDAPPSEDRFQRIDISEELKDKMFFV</sequence>
<gene>
    <name evidence="4" type="ORF">BG011_006820</name>
</gene>
<dbReference type="Gene3D" id="2.170.260.10">
    <property type="entry name" value="paz domain"/>
    <property type="match status" value="1"/>
</dbReference>
<dbReference type="Pfam" id="PF16488">
    <property type="entry name" value="ArgoL2"/>
    <property type="match status" value="1"/>
</dbReference>
<evidence type="ECO:0000259" key="2">
    <source>
        <dbReference type="PROSITE" id="PS50821"/>
    </source>
</evidence>
<dbReference type="Gene3D" id="3.40.50.2300">
    <property type="match status" value="1"/>
</dbReference>
<proteinExistence type="inferred from homology"/>
<dbReference type="Pfam" id="PF16486">
    <property type="entry name" value="ArgoN"/>
    <property type="match status" value="1"/>
</dbReference>
<dbReference type="InterPro" id="IPR036085">
    <property type="entry name" value="PAZ_dom_sf"/>
</dbReference>
<dbReference type="OrthoDB" id="10252740at2759"/>
<name>A0A9P6PV94_9FUNG</name>
<feature type="domain" description="PAZ" evidence="2">
    <location>
        <begin position="164"/>
        <end position="277"/>
    </location>
</feature>
<dbReference type="GO" id="GO:0003723">
    <property type="term" value="F:RNA binding"/>
    <property type="evidence" value="ECO:0007669"/>
    <property type="project" value="InterPro"/>
</dbReference>
<dbReference type="InterPro" id="IPR036397">
    <property type="entry name" value="RNaseH_sf"/>
</dbReference>
<evidence type="ECO:0000313" key="5">
    <source>
        <dbReference type="Proteomes" id="UP000726737"/>
    </source>
</evidence>
<dbReference type="Pfam" id="PF02171">
    <property type="entry name" value="Piwi"/>
    <property type="match status" value="1"/>
</dbReference>
<dbReference type="AlphaFoldDB" id="A0A9P6PV94"/>
<dbReference type="Gene3D" id="3.30.420.10">
    <property type="entry name" value="Ribonuclease H-like superfamily/Ribonuclease H"/>
    <property type="match status" value="1"/>
</dbReference>
<dbReference type="PANTHER" id="PTHR22891">
    <property type="entry name" value="EUKARYOTIC TRANSLATION INITIATION FACTOR 2C"/>
    <property type="match status" value="1"/>
</dbReference>
<dbReference type="PROSITE" id="PS50822">
    <property type="entry name" value="PIWI"/>
    <property type="match status" value="1"/>
</dbReference>
<dbReference type="InterPro" id="IPR032474">
    <property type="entry name" value="Argonaute_N"/>
</dbReference>
<organism evidence="4 5">
    <name type="scientific">Mortierella polycephala</name>
    <dbReference type="NCBI Taxonomy" id="41804"/>
    <lineage>
        <taxon>Eukaryota</taxon>
        <taxon>Fungi</taxon>
        <taxon>Fungi incertae sedis</taxon>
        <taxon>Mucoromycota</taxon>
        <taxon>Mortierellomycotina</taxon>
        <taxon>Mortierellomycetes</taxon>
        <taxon>Mortierellales</taxon>
        <taxon>Mortierellaceae</taxon>
        <taxon>Mortierella</taxon>
    </lineage>
</organism>
<accession>A0A9P6PV94</accession>
<evidence type="ECO:0000313" key="4">
    <source>
        <dbReference type="EMBL" id="KAG0252761.1"/>
    </source>
</evidence>
<protein>
    <recommendedName>
        <fullName evidence="6">Argonaute-like protein</fullName>
    </recommendedName>
</protein>
<dbReference type="SMART" id="SM00950">
    <property type="entry name" value="Piwi"/>
    <property type="match status" value="1"/>
</dbReference>
<dbReference type="PROSITE" id="PS50821">
    <property type="entry name" value="PAZ"/>
    <property type="match status" value="1"/>
</dbReference>
<keyword evidence="5" id="KW-1185">Reference proteome</keyword>
<dbReference type="InterPro" id="IPR032473">
    <property type="entry name" value="Argonaute_Mid_dom"/>
</dbReference>
<dbReference type="Proteomes" id="UP000726737">
    <property type="component" value="Unassembled WGS sequence"/>
</dbReference>
<dbReference type="Pfam" id="PF16487">
    <property type="entry name" value="ArgoMid"/>
    <property type="match status" value="1"/>
</dbReference>
<dbReference type="CDD" id="cd02846">
    <property type="entry name" value="PAZ_argonaute_like"/>
    <property type="match status" value="1"/>
</dbReference>
<feature type="domain" description="Piwi" evidence="3">
    <location>
        <begin position="447"/>
        <end position="750"/>
    </location>
</feature>
<comment type="caution">
    <text evidence="4">The sequence shown here is derived from an EMBL/GenBank/DDBJ whole genome shotgun (WGS) entry which is preliminary data.</text>
</comment>
<evidence type="ECO:0000256" key="1">
    <source>
        <dbReference type="RuleBase" id="RU361178"/>
    </source>
</evidence>
<comment type="similarity">
    <text evidence="1">Belongs to the argonaute family.</text>
</comment>
<dbReference type="SUPFAM" id="SSF53098">
    <property type="entry name" value="Ribonuclease H-like"/>
    <property type="match status" value="1"/>
</dbReference>
<dbReference type="Pfam" id="PF02170">
    <property type="entry name" value="PAZ"/>
    <property type="match status" value="1"/>
</dbReference>
<dbReference type="InterPro" id="IPR014811">
    <property type="entry name" value="ArgoL1"/>
</dbReference>
<dbReference type="InterPro" id="IPR012337">
    <property type="entry name" value="RNaseH-like_sf"/>
</dbReference>
<dbReference type="InterPro" id="IPR003165">
    <property type="entry name" value="Piwi"/>
</dbReference>
<dbReference type="SUPFAM" id="SSF101690">
    <property type="entry name" value="PAZ domain"/>
    <property type="match status" value="1"/>
</dbReference>
<dbReference type="InterPro" id="IPR032472">
    <property type="entry name" value="ArgoL2"/>
</dbReference>